<keyword evidence="5" id="KW-1185">Reference proteome</keyword>
<gene>
    <name evidence="4" type="ORF">N7532_003317</name>
</gene>
<protein>
    <recommendedName>
        <fullName evidence="2">Peptidase M20 domain-containing protein 2</fullName>
    </recommendedName>
</protein>
<comment type="similarity">
    <text evidence="1 2">Belongs to the peptidase M20A family.</text>
</comment>
<dbReference type="SUPFAM" id="SSF55031">
    <property type="entry name" value="Bacterial exopeptidase dimerisation domain"/>
    <property type="match status" value="1"/>
</dbReference>
<dbReference type="Gene3D" id="3.40.630.10">
    <property type="entry name" value="Zn peptidases"/>
    <property type="match status" value="1"/>
</dbReference>
<dbReference type="Proteomes" id="UP001149074">
    <property type="component" value="Unassembled WGS sequence"/>
</dbReference>
<dbReference type="InterPro" id="IPR011650">
    <property type="entry name" value="Peptidase_M20_dimer"/>
</dbReference>
<dbReference type="NCBIfam" id="TIGR01891">
    <property type="entry name" value="amidohydrolases"/>
    <property type="match status" value="1"/>
</dbReference>
<dbReference type="InterPro" id="IPR017144">
    <property type="entry name" value="Xaa-Arg_dipeptidase"/>
</dbReference>
<dbReference type="CDD" id="cd05672">
    <property type="entry name" value="M20_ACY1L2-like"/>
    <property type="match status" value="1"/>
</dbReference>
<accession>A0A9W9FM95</accession>
<dbReference type="GeneID" id="81354790"/>
<dbReference type="PANTHER" id="PTHR30575">
    <property type="entry name" value="PEPTIDASE M20"/>
    <property type="match status" value="1"/>
</dbReference>
<organism evidence="4 5">
    <name type="scientific">Penicillium argentinense</name>
    <dbReference type="NCBI Taxonomy" id="1131581"/>
    <lineage>
        <taxon>Eukaryota</taxon>
        <taxon>Fungi</taxon>
        <taxon>Dikarya</taxon>
        <taxon>Ascomycota</taxon>
        <taxon>Pezizomycotina</taxon>
        <taxon>Eurotiomycetes</taxon>
        <taxon>Eurotiomycetidae</taxon>
        <taxon>Eurotiales</taxon>
        <taxon>Aspergillaceae</taxon>
        <taxon>Penicillium</taxon>
    </lineage>
</organism>
<dbReference type="SUPFAM" id="SSF53187">
    <property type="entry name" value="Zn-dependent exopeptidases"/>
    <property type="match status" value="1"/>
</dbReference>
<dbReference type="InterPro" id="IPR036264">
    <property type="entry name" value="Bact_exopeptidase_dim_dom"/>
</dbReference>
<dbReference type="InterPro" id="IPR002933">
    <property type="entry name" value="Peptidase_M20"/>
</dbReference>
<dbReference type="AlphaFoldDB" id="A0A9W9FM95"/>
<dbReference type="InterPro" id="IPR017439">
    <property type="entry name" value="Amidohydrolase"/>
</dbReference>
<evidence type="ECO:0000313" key="4">
    <source>
        <dbReference type="EMBL" id="KAJ5102788.1"/>
    </source>
</evidence>
<dbReference type="EMBL" id="JAPQKI010000004">
    <property type="protein sequence ID" value="KAJ5102788.1"/>
    <property type="molecule type" value="Genomic_DNA"/>
</dbReference>
<comment type="caution">
    <text evidence="4">The sequence shown here is derived from an EMBL/GenBank/DDBJ whole genome shotgun (WGS) entry which is preliminary data.</text>
</comment>
<reference evidence="4" key="2">
    <citation type="journal article" date="2023" name="IMA Fungus">
        <title>Comparative genomic study of the Penicillium genus elucidates a diverse pangenome and 15 lateral gene transfer events.</title>
        <authorList>
            <person name="Petersen C."/>
            <person name="Sorensen T."/>
            <person name="Nielsen M.R."/>
            <person name="Sondergaard T.E."/>
            <person name="Sorensen J.L."/>
            <person name="Fitzpatrick D.A."/>
            <person name="Frisvad J.C."/>
            <person name="Nielsen K.L."/>
        </authorList>
    </citation>
    <scope>NUCLEOTIDE SEQUENCE</scope>
    <source>
        <strain evidence="4">IBT 30761</strain>
    </source>
</reference>
<dbReference type="Pfam" id="PF01546">
    <property type="entry name" value="Peptidase_M20"/>
    <property type="match status" value="1"/>
</dbReference>
<dbReference type="RefSeq" id="XP_056476168.1">
    <property type="nucleotide sequence ID" value="XM_056615811.1"/>
</dbReference>
<reference evidence="4" key="1">
    <citation type="submission" date="2022-11" db="EMBL/GenBank/DDBJ databases">
        <authorList>
            <person name="Petersen C."/>
        </authorList>
    </citation>
    <scope>NUCLEOTIDE SEQUENCE</scope>
    <source>
        <strain evidence="4">IBT 30761</strain>
    </source>
</reference>
<dbReference type="PIRSF" id="PIRSF037226">
    <property type="entry name" value="Amidohydrolase_ACY1L2_prd"/>
    <property type="match status" value="1"/>
</dbReference>
<name>A0A9W9FM95_9EURO</name>
<evidence type="ECO:0000256" key="1">
    <source>
        <dbReference type="ARBA" id="ARBA00006247"/>
    </source>
</evidence>
<dbReference type="GO" id="GO:0016805">
    <property type="term" value="F:dipeptidase activity"/>
    <property type="evidence" value="ECO:0007669"/>
    <property type="project" value="InterPro"/>
</dbReference>
<feature type="domain" description="Peptidase M20 dimerisation" evidence="3">
    <location>
        <begin position="190"/>
        <end position="277"/>
    </location>
</feature>
<dbReference type="Gene3D" id="3.30.70.360">
    <property type="match status" value="1"/>
</dbReference>
<dbReference type="Pfam" id="PF07687">
    <property type="entry name" value="M20_dimer"/>
    <property type="match status" value="1"/>
</dbReference>
<sequence>MAIKTAPIPPEEVRRAMDNALEKVAKGLRDLNHAIWSNPELAYEEHEAHDNICDFLESEGFTVTRHAYGLDTAFECISGTEGRLVNFNAEYDALPGIGHACGHNLIATASITAFLALASLREEYGIGGRIQLLGTPAEENGGGKAKLIDAGAYREVDVSLMAHGGPKNITGKPIDGVAGILMNARKELYVEYFGKNAHAGGNPWEGVNALDALVGAYNGVSTLRQQIMPDERIHGAFLDVPTVANIIPAYTKSYWQIRSPSLEGLAKLIARVRRCFEGSAVTTGCEVKIEEKELYTDIVLNDTLCERYTLHMQELGRTCEKKYEKVLTGSTDAGNVSYAVPTLHSMFGIPTPPGAYPHHPSFTASAGTDEAHVEAVITGKCLALLGWDMLTDDVLFNSTKAQWEGQVPASGEQVK</sequence>
<evidence type="ECO:0000313" key="5">
    <source>
        <dbReference type="Proteomes" id="UP001149074"/>
    </source>
</evidence>
<dbReference type="PANTHER" id="PTHR30575:SF8">
    <property type="entry name" value="PEPTIDASE M20 DOMAIN-CONTAINING PROTEIN 2"/>
    <property type="match status" value="1"/>
</dbReference>
<dbReference type="FunFam" id="3.30.70.360:FF:000004">
    <property type="entry name" value="Peptidase M20 domain-containing protein 2"/>
    <property type="match status" value="1"/>
</dbReference>
<dbReference type="InterPro" id="IPR052030">
    <property type="entry name" value="Peptidase_M20/M20A_hydrolases"/>
</dbReference>
<evidence type="ECO:0000259" key="3">
    <source>
        <dbReference type="Pfam" id="PF07687"/>
    </source>
</evidence>
<dbReference type="OrthoDB" id="6119954at2759"/>
<proteinExistence type="inferred from homology"/>
<evidence type="ECO:0000256" key="2">
    <source>
        <dbReference type="PIRNR" id="PIRNR037226"/>
    </source>
</evidence>